<sequence>MFMVPHPLYSPSRLLDSSYPRYTHVRRDIARMQNISCGRCQTKKVRCNRVTPRCGNCEAAGVECVYSPRKPRAKKQGNEPLDKSLLLEVLDRLKRLEERVGLENASDTDNNGDDTMSIASVSSEAAWPISRDEDPAQVVPSVIRHIFSRIKDEGSRSMLLSIVFCHLRQVDSCFLENNRCINAITSAISEIESIQSTQSIEPLGDPVVPKDLAKKIIENHYGSHQFAGFKFPLEKSFLSSIPDLIEIPHVQLDCTSQIIYYCILLRGIVLEPEAHSRKGSIIRSLYLKCVALSDEWMKNIQDTPVDFLAASLMITTALEGCNVDLAWKAFSHSCRISKTLGYFSVDETRSEEDSQLSTPAGTPLHESEVERNCKRFGFWHILRTDCLFRKSFGKPTLIPTGSWKVNFPDPTINGVDDESSRFIQIHFLISMRIGLIIRKYLDWIDGDPDFDPVSHDAIVDTYIDEVQSILSDWDTASLLRTATNHIDIWLCIDVLVGSYEMLIVLYLSKKCDSGHVLPCQAVDLARKSLKTFQSLLGSTSNAFWGISPISMYQLLPFLILCLDFIGNPGHENLDEDIVSVSWVCDYVEMVAEGRVELKPVIIIIKAMVTACKQAKMDRLARSVTTGG</sequence>
<dbReference type="AlphaFoldDB" id="A0A5N6UTF0"/>
<dbReference type="GO" id="GO:0009893">
    <property type="term" value="P:positive regulation of metabolic process"/>
    <property type="evidence" value="ECO:0007669"/>
    <property type="project" value="UniProtKB-ARBA"/>
</dbReference>
<dbReference type="InterPro" id="IPR050613">
    <property type="entry name" value="Sec_Metabolite_Reg"/>
</dbReference>
<keyword evidence="8" id="KW-1185">Reference proteome</keyword>
<evidence type="ECO:0000313" key="8">
    <source>
        <dbReference type="Proteomes" id="UP000326950"/>
    </source>
</evidence>
<dbReference type="GO" id="GO:0008270">
    <property type="term" value="F:zinc ion binding"/>
    <property type="evidence" value="ECO:0007669"/>
    <property type="project" value="InterPro"/>
</dbReference>
<dbReference type="SUPFAM" id="SSF57701">
    <property type="entry name" value="Zn2/Cys6 DNA-binding domain"/>
    <property type="match status" value="1"/>
</dbReference>
<dbReference type="Gene3D" id="4.10.240.10">
    <property type="entry name" value="Zn(2)-C6 fungal-type DNA-binding domain"/>
    <property type="match status" value="1"/>
</dbReference>
<evidence type="ECO:0000256" key="4">
    <source>
        <dbReference type="ARBA" id="ARBA00023163"/>
    </source>
</evidence>
<dbReference type="GO" id="GO:0000981">
    <property type="term" value="F:DNA-binding transcription factor activity, RNA polymerase II-specific"/>
    <property type="evidence" value="ECO:0007669"/>
    <property type="project" value="InterPro"/>
</dbReference>
<dbReference type="GO" id="GO:0005634">
    <property type="term" value="C:nucleus"/>
    <property type="evidence" value="ECO:0007669"/>
    <property type="project" value="UniProtKB-SubCell"/>
</dbReference>
<organism evidence="7 8">
    <name type="scientific">Aspergillus tamarii</name>
    <dbReference type="NCBI Taxonomy" id="41984"/>
    <lineage>
        <taxon>Eukaryota</taxon>
        <taxon>Fungi</taxon>
        <taxon>Dikarya</taxon>
        <taxon>Ascomycota</taxon>
        <taxon>Pezizomycotina</taxon>
        <taxon>Eurotiomycetes</taxon>
        <taxon>Eurotiomycetidae</taxon>
        <taxon>Eurotiales</taxon>
        <taxon>Aspergillaceae</taxon>
        <taxon>Aspergillus</taxon>
        <taxon>Aspergillus subgen. Circumdati</taxon>
    </lineage>
</organism>
<evidence type="ECO:0000256" key="2">
    <source>
        <dbReference type="ARBA" id="ARBA00023015"/>
    </source>
</evidence>
<dbReference type="InterPro" id="IPR036864">
    <property type="entry name" value="Zn2-C6_fun-type_DNA-bd_sf"/>
</dbReference>
<gene>
    <name evidence="7" type="ORF">BDV40DRAFT_266301</name>
</gene>
<evidence type="ECO:0000256" key="1">
    <source>
        <dbReference type="ARBA" id="ARBA00004123"/>
    </source>
</evidence>
<dbReference type="GO" id="GO:0003677">
    <property type="term" value="F:DNA binding"/>
    <property type="evidence" value="ECO:0007669"/>
    <property type="project" value="UniProtKB-KW"/>
</dbReference>
<dbReference type="OrthoDB" id="2740448at2759"/>
<dbReference type="CDD" id="cd12148">
    <property type="entry name" value="fungal_TF_MHR"/>
    <property type="match status" value="1"/>
</dbReference>
<dbReference type="Proteomes" id="UP000326950">
    <property type="component" value="Unassembled WGS sequence"/>
</dbReference>
<evidence type="ECO:0000259" key="6">
    <source>
        <dbReference type="PROSITE" id="PS50048"/>
    </source>
</evidence>
<dbReference type="EMBL" id="ML738635">
    <property type="protein sequence ID" value="KAE8161917.1"/>
    <property type="molecule type" value="Genomic_DNA"/>
</dbReference>
<dbReference type="Pfam" id="PF00172">
    <property type="entry name" value="Zn_clus"/>
    <property type="match status" value="1"/>
</dbReference>
<dbReference type="PANTHER" id="PTHR31001">
    <property type="entry name" value="UNCHARACTERIZED TRANSCRIPTIONAL REGULATORY PROTEIN"/>
    <property type="match status" value="1"/>
</dbReference>
<dbReference type="CDD" id="cd00067">
    <property type="entry name" value="GAL4"/>
    <property type="match status" value="1"/>
</dbReference>
<keyword evidence="5" id="KW-0539">Nucleus</keyword>
<accession>A0A5N6UTF0</accession>
<dbReference type="PROSITE" id="PS50048">
    <property type="entry name" value="ZN2_CY6_FUNGAL_2"/>
    <property type="match status" value="1"/>
</dbReference>
<protein>
    <recommendedName>
        <fullName evidence="6">Zn(2)-C6 fungal-type domain-containing protein</fullName>
    </recommendedName>
</protein>
<keyword evidence="2" id="KW-0805">Transcription regulation</keyword>
<proteinExistence type="predicted"/>
<reference evidence="7 8" key="1">
    <citation type="submission" date="2019-04" db="EMBL/GenBank/DDBJ databases">
        <title>Friends and foes A comparative genomics study of 23 Aspergillus species from section Flavi.</title>
        <authorList>
            <consortium name="DOE Joint Genome Institute"/>
            <person name="Kjaerbolling I."/>
            <person name="Vesth T."/>
            <person name="Frisvad J.C."/>
            <person name="Nybo J.L."/>
            <person name="Theobald S."/>
            <person name="Kildgaard S."/>
            <person name="Isbrandt T."/>
            <person name="Kuo A."/>
            <person name="Sato A."/>
            <person name="Lyhne E.K."/>
            <person name="Kogle M.E."/>
            <person name="Wiebenga A."/>
            <person name="Kun R.S."/>
            <person name="Lubbers R.J."/>
            <person name="Makela M.R."/>
            <person name="Barry K."/>
            <person name="Chovatia M."/>
            <person name="Clum A."/>
            <person name="Daum C."/>
            <person name="Haridas S."/>
            <person name="He G."/>
            <person name="LaButti K."/>
            <person name="Lipzen A."/>
            <person name="Mondo S."/>
            <person name="Riley R."/>
            <person name="Salamov A."/>
            <person name="Simmons B.A."/>
            <person name="Magnuson J.K."/>
            <person name="Henrissat B."/>
            <person name="Mortensen U.H."/>
            <person name="Larsen T.O."/>
            <person name="Devries R.P."/>
            <person name="Grigoriev I.V."/>
            <person name="Machida M."/>
            <person name="Baker S.E."/>
            <person name="Andersen M.R."/>
        </authorList>
    </citation>
    <scope>NUCLEOTIDE SEQUENCE [LARGE SCALE GENOMIC DNA]</scope>
    <source>
        <strain evidence="7 8">CBS 117626</strain>
    </source>
</reference>
<keyword evidence="3" id="KW-0238">DNA-binding</keyword>
<dbReference type="SMART" id="SM00066">
    <property type="entry name" value="GAL4"/>
    <property type="match status" value="1"/>
</dbReference>
<evidence type="ECO:0000256" key="5">
    <source>
        <dbReference type="ARBA" id="ARBA00023242"/>
    </source>
</evidence>
<comment type="subcellular location">
    <subcellularLocation>
        <location evidence="1">Nucleus</location>
    </subcellularLocation>
</comment>
<keyword evidence="4" id="KW-0804">Transcription</keyword>
<evidence type="ECO:0000313" key="7">
    <source>
        <dbReference type="EMBL" id="KAE8161917.1"/>
    </source>
</evidence>
<dbReference type="InterPro" id="IPR001138">
    <property type="entry name" value="Zn2Cys6_DnaBD"/>
</dbReference>
<feature type="domain" description="Zn(2)-C6 fungal-type" evidence="6">
    <location>
        <begin position="36"/>
        <end position="66"/>
    </location>
</feature>
<name>A0A5N6UTF0_ASPTM</name>
<evidence type="ECO:0000256" key="3">
    <source>
        <dbReference type="ARBA" id="ARBA00023125"/>
    </source>
</evidence>